<evidence type="ECO:0000256" key="1">
    <source>
        <dbReference type="SAM" id="MobiDB-lite"/>
    </source>
</evidence>
<reference evidence="2 3" key="1">
    <citation type="journal article" date="2021" name="BMC Biol.">
        <title>Horizontally acquired antibacterial genes associated with adaptive radiation of ladybird beetles.</title>
        <authorList>
            <person name="Li H.S."/>
            <person name="Tang X.F."/>
            <person name="Huang Y.H."/>
            <person name="Xu Z.Y."/>
            <person name="Chen M.L."/>
            <person name="Du X.Y."/>
            <person name="Qiu B.Y."/>
            <person name="Chen P.T."/>
            <person name="Zhang W."/>
            <person name="Slipinski A."/>
            <person name="Escalona H.E."/>
            <person name="Waterhouse R.M."/>
            <person name="Zwick A."/>
            <person name="Pang H."/>
        </authorList>
    </citation>
    <scope>NUCLEOTIDE SEQUENCE [LARGE SCALE GENOMIC DNA]</scope>
    <source>
        <strain evidence="2">SYSU2018</strain>
    </source>
</reference>
<sequence length="150" mass="17070">MKEQSTNHGAHTQTASGASSRTVKDHREESINLNEKWKTMTHRRTPIKGCKVIPNSTLNVAEQFSWLFVSGLSTDTTTDDLINYVKENHKNCTCEKLKTEKDDVYSSFCLGVARDDRVEMRDTQFWPTGGLISDDPTSEHEKPQEQKHLS</sequence>
<organism evidence="2 3">
    <name type="scientific">Cryptolaemus montrouzieri</name>
    <dbReference type="NCBI Taxonomy" id="559131"/>
    <lineage>
        <taxon>Eukaryota</taxon>
        <taxon>Metazoa</taxon>
        <taxon>Ecdysozoa</taxon>
        <taxon>Arthropoda</taxon>
        <taxon>Hexapoda</taxon>
        <taxon>Insecta</taxon>
        <taxon>Pterygota</taxon>
        <taxon>Neoptera</taxon>
        <taxon>Endopterygota</taxon>
        <taxon>Coleoptera</taxon>
        <taxon>Polyphaga</taxon>
        <taxon>Cucujiformia</taxon>
        <taxon>Coccinelloidea</taxon>
        <taxon>Coccinellidae</taxon>
        <taxon>Scymninae</taxon>
        <taxon>Scymnini</taxon>
        <taxon>Cryptolaemus</taxon>
    </lineage>
</organism>
<feature type="compositionally biased region" description="Basic and acidic residues" evidence="1">
    <location>
        <begin position="137"/>
        <end position="150"/>
    </location>
</feature>
<gene>
    <name evidence="2" type="ORF">HHI36_019899</name>
</gene>
<dbReference type="Proteomes" id="UP001516400">
    <property type="component" value="Unassembled WGS sequence"/>
</dbReference>
<protein>
    <submittedName>
        <fullName evidence="2">Uncharacterized protein</fullName>
    </submittedName>
</protein>
<name>A0ABD2N8P6_9CUCU</name>
<feature type="region of interest" description="Disordered" evidence="1">
    <location>
        <begin position="1"/>
        <end position="31"/>
    </location>
</feature>
<evidence type="ECO:0000313" key="2">
    <source>
        <dbReference type="EMBL" id="KAL3275128.1"/>
    </source>
</evidence>
<dbReference type="AlphaFoldDB" id="A0ABD2N8P6"/>
<feature type="compositionally biased region" description="Polar residues" evidence="1">
    <location>
        <begin position="1"/>
        <end position="21"/>
    </location>
</feature>
<evidence type="ECO:0000313" key="3">
    <source>
        <dbReference type="Proteomes" id="UP001516400"/>
    </source>
</evidence>
<feature type="region of interest" description="Disordered" evidence="1">
    <location>
        <begin position="127"/>
        <end position="150"/>
    </location>
</feature>
<feature type="compositionally biased region" description="Basic and acidic residues" evidence="1">
    <location>
        <begin position="22"/>
        <end position="31"/>
    </location>
</feature>
<proteinExistence type="predicted"/>
<keyword evidence="3" id="KW-1185">Reference proteome</keyword>
<comment type="caution">
    <text evidence="2">The sequence shown here is derived from an EMBL/GenBank/DDBJ whole genome shotgun (WGS) entry which is preliminary data.</text>
</comment>
<accession>A0ABD2N8P6</accession>
<dbReference type="EMBL" id="JABFTP020000083">
    <property type="protein sequence ID" value="KAL3275128.1"/>
    <property type="molecule type" value="Genomic_DNA"/>
</dbReference>